<evidence type="ECO:0000313" key="2">
    <source>
        <dbReference type="WBParaSite" id="nRc.2.0.1.t26819-RA"/>
    </source>
</evidence>
<protein>
    <submittedName>
        <fullName evidence="2">Uncharacterized protein</fullName>
    </submittedName>
</protein>
<organism evidence="1 2">
    <name type="scientific">Romanomermis culicivorax</name>
    <name type="common">Nematode worm</name>
    <dbReference type="NCBI Taxonomy" id="13658"/>
    <lineage>
        <taxon>Eukaryota</taxon>
        <taxon>Metazoa</taxon>
        <taxon>Ecdysozoa</taxon>
        <taxon>Nematoda</taxon>
        <taxon>Enoplea</taxon>
        <taxon>Dorylaimia</taxon>
        <taxon>Mermithida</taxon>
        <taxon>Mermithoidea</taxon>
        <taxon>Mermithidae</taxon>
        <taxon>Romanomermis</taxon>
    </lineage>
</organism>
<name>A0A915JKU7_ROMCU</name>
<dbReference type="WBParaSite" id="nRc.2.0.1.t26819-RA">
    <property type="protein sequence ID" value="nRc.2.0.1.t26819-RA"/>
    <property type="gene ID" value="nRc.2.0.1.g26819"/>
</dbReference>
<reference evidence="2" key="1">
    <citation type="submission" date="2022-11" db="UniProtKB">
        <authorList>
            <consortium name="WormBaseParasite"/>
        </authorList>
    </citation>
    <scope>IDENTIFICATION</scope>
</reference>
<sequence length="143" mass="16846">MTSLRNSYMWRPKEARGIKLGPYNKATLSSGDSLHLNFGRETFRINRFRSFDCVLFAQHGHESDQGFFHRNEPYSFTRAYFNETADHEIYIGKKQFVQFGRRFAVPKFAAVEPNDKQKLRKRAFFKNLYTCSETSQLRKGDTL</sequence>
<keyword evidence="1" id="KW-1185">Reference proteome</keyword>
<dbReference type="Proteomes" id="UP000887565">
    <property type="component" value="Unplaced"/>
</dbReference>
<proteinExistence type="predicted"/>
<evidence type="ECO:0000313" key="1">
    <source>
        <dbReference type="Proteomes" id="UP000887565"/>
    </source>
</evidence>
<dbReference type="AlphaFoldDB" id="A0A915JKU7"/>
<accession>A0A915JKU7</accession>